<dbReference type="Pfam" id="PF07022">
    <property type="entry name" value="Phage_CI_repr"/>
    <property type="match status" value="1"/>
</dbReference>
<dbReference type="EMBL" id="FLUQ01000001">
    <property type="protein sequence ID" value="SBV99141.1"/>
    <property type="molecule type" value="Genomic_DNA"/>
</dbReference>
<dbReference type="InterPro" id="IPR039418">
    <property type="entry name" value="LexA-like"/>
</dbReference>
<dbReference type="CDD" id="cd00093">
    <property type="entry name" value="HTH_XRE"/>
    <property type="match status" value="1"/>
</dbReference>
<accession>A0A212JIA3</accession>
<evidence type="ECO:0000256" key="1">
    <source>
        <dbReference type="ARBA" id="ARBA00023015"/>
    </source>
</evidence>
<dbReference type="Pfam" id="PF00717">
    <property type="entry name" value="Peptidase_S24"/>
    <property type="match status" value="1"/>
</dbReference>
<dbReference type="PROSITE" id="PS50943">
    <property type="entry name" value="HTH_CROC1"/>
    <property type="match status" value="1"/>
</dbReference>
<protein>
    <submittedName>
        <fullName evidence="5">Putative phage repressor</fullName>
    </submittedName>
</protein>
<dbReference type="Gene3D" id="2.10.109.10">
    <property type="entry name" value="Umud Fragment, subunit A"/>
    <property type="match status" value="1"/>
</dbReference>
<dbReference type="PANTHER" id="PTHR40661">
    <property type="match status" value="1"/>
</dbReference>
<dbReference type="GO" id="GO:0045892">
    <property type="term" value="P:negative regulation of DNA-templated transcription"/>
    <property type="evidence" value="ECO:0007669"/>
    <property type="project" value="InterPro"/>
</dbReference>
<dbReference type="InterPro" id="IPR010744">
    <property type="entry name" value="Phage_CI_N"/>
</dbReference>
<dbReference type="SUPFAM" id="SSF51306">
    <property type="entry name" value="LexA/Signal peptidase"/>
    <property type="match status" value="1"/>
</dbReference>
<organism evidence="5">
    <name type="scientific">uncultured delta proteobacterium</name>
    <dbReference type="NCBI Taxonomy" id="34034"/>
    <lineage>
        <taxon>Bacteria</taxon>
        <taxon>Deltaproteobacteria</taxon>
        <taxon>environmental samples</taxon>
    </lineage>
</organism>
<evidence type="ECO:0000313" key="5">
    <source>
        <dbReference type="EMBL" id="SBV99141.1"/>
    </source>
</evidence>
<name>A0A212JIA3_9DELT</name>
<evidence type="ECO:0000259" key="4">
    <source>
        <dbReference type="PROSITE" id="PS50943"/>
    </source>
</evidence>
<dbReference type="InterPro" id="IPR015927">
    <property type="entry name" value="Peptidase_S24_S26A/B/C"/>
</dbReference>
<dbReference type="Gene3D" id="1.10.260.40">
    <property type="entry name" value="lambda repressor-like DNA-binding domains"/>
    <property type="match status" value="1"/>
</dbReference>
<feature type="domain" description="HTH cro/C1-type" evidence="4">
    <location>
        <begin position="24"/>
        <end position="65"/>
    </location>
</feature>
<reference evidence="5" key="1">
    <citation type="submission" date="2016-04" db="EMBL/GenBank/DDBJ databases">
        <authorList>
            <person name="Evans L.H."/>
            <person name="Alamgir A."/>
            <person name="Owens N."/>
            <person name="Weber N.D."/>
            <person name="Virtaneva K."/>
            <person name="Barbian K."/>
            <person name="Babar A."/>
            <person name="Rosenke K."/>
        </authorList>
    </citation>
    <scope>NUCLEOTIDE SEQUENCE</scope>
    <source>
        <strain evidence="5">86</strain>
    </source>
</reference>
<sequence length="247" mass="27159">MKESTSPDMVLNRLREGMAAKSDSELARKLGISQQSISSARTKDRVPDSWVRAAAERFHLSADWLLFGIGTMFLGGEGPREPRPAYHARAWHGQGTPDAEPERFLATDGEIIMIPMVEARLSAGGGSFETSGSVERHYAFRMDFLRRKGQPAQMALMRVDGDSMAPEIQNGDAVLIDQSQSAPRPGGTYAVSVEDMIYLKVVNAEPGKLVLTSHNPAYAPIAVDTRGQLENTVRIIGRVVWLGREFF</sequence>
<dbReference type="GO" id="GO:0003677">
    <property type="term" value="F:DNA binding"/>
    <property type="evidence" value="ECO:0007669"/>
    <property type="project" value="UniProtKB-KW"/>
</dbReference>
<evidence type="ECO:0000256" key="3">
    <source>
        <dbReference type="ARBA" id="ARBA00023163"/>
    </source>
</evidence>
<evidence type="ECO:0000256" key="2">
    <source>
        <dbReference type="ARBA" id="ARBA00023125"/>
    </source>
</evidence>
<proteinExistence type="predicted"/>
<keyword evidence="3" id="KW-0804">Transcription</keyword>
<dbReference type="InterPro" id="IPR036286">
    <property type="entry name" value="LexA/Signal_pep-like_sf"/>
</dbReference>
<dbReference type="AlphaFoldDB" id="A0A212JIA3"/>
<keyword evidence="1" id="KW-0805">Transcription regulation</keyword>
<dbReference type="SUPFAM" id="SSF47413">
    <property type="entry name" value="lambda repressor-like DNA-binding domains"/>
    <property type="match status" value="1"/>
</dbReference>
<keyword evidence="2" id="KW-0238">DNA-binding</keyword>
<dbReference type="PANTHER" id="PTHR40661:SF3">
    <property type="entry name" value="FELS-1 PROPHAGE TRANSCRIPTIONAL REGULATOR"/>
    <property type="match status" value="1"/>
</dbReference>
<dbReference type="InterPro" id="IPR001387">
    <property type="entry name" value="Cro/C1-type_HTH"/>
</dbReference>
<dbReference type="InterPro" id="IPR010982">
    <property type="entry name" value="Lambda_DNA-bd_dom_sf"/>
</dbReference>
<dbReference type="CDD" id="cd06529">
    <property type="entry name" value="S24_LexA-like"/>
    <property type="match status" value="1"/>
</dbReference>
<gene>
    <name evidence="5" type="ORF">KL86DPRO_11523</name>
</gene>